<proteinExistence type="predicted"/>
<protein>
    <submittedName>
        <fullName evidence="2">GNAT family N-acetyltransferase</fullName>
    </submittedName>
</protein>
<accession>A0AAW4XVT6</accession>
<evidence type="ECO:0000259" key="1">
    <source>
        <dbReference type="PROSITE" id="PS51186"/>
    </source>
</evidence>
<dbReference type="InterPro" id="IPR000182">
    <property type="entry name" value="GNAT_dom"/>
</dbReference>
<dbReference type="PANTHER" id="PTHR43441:SF3">
    <property type="entry name" value="ACETYLTRANSFERASE"/>
    <property type="match status" value="1"/>
</dbReference>
<dbReference type="GO" id="GO:0008999">
    <property type="term" value="F:protein-N-terminal-alanine acetyltransferase activity"/>
    <property type="evidence" value="ECO:0007669"/>
    <property type="project" value="TreeGrafter"/>
</dbReference>
<dbReference type="Gene3D" id="3.40.630.30">
    <property type="match status" value="1"/>
</dbReference>
<keyword evidence="3" id="KW-1185">Reference proteome</keyword>
<dbReference type="EMBL" id="JAJNCT010000006">
    <property type="protein sequence ID" value="MCD2164849.1"/>
    <property type="molecule type" value="Genomic_DNA"/>
</dbReference>
<evidence type="ECO:0000313" key="2">
    <source>
        <dbReference type="EMBL" id="MCD2164849.1"/>
    </source>
</evidence>
<reference evidence="2 3" key="1">
    <citation type="submission" date="2021-11" db="EMBL/GenBank/DDBJ databases">
        <title>Genome sequence.</title>
        <authorList>
            <person name="Sun Q."/>
        </authorList>
    </citation>
    <scope>NUCLEOTIDE SEQUENCE [LARGE SCALE GENOMIC DNA]</scope>
    <source>
        <strain evidence="2 3">KCTC 12005</strain>
    </source>
</reference>
<dbReference type="RefSeq" id="WP_230772916.1">
    <property type="nucleotide sequence ID" value="NZ_JAJNCT010000006.1"/>
</dbReference>
<dbReference type="GO" id="GO:0005737">
    <property type="term" value="C:cytoplasm"/>
    <property type="evidence" value="ECO:0007669"/>
    <property type="project" value="TreeGrafter"/>
</dbReference>
<dbReference type="PROSITE" id="PS51186">
    <property type="entry name" value="GNAT"/>
    <property type="match status" value="1"/>
</dbReference>
<dbReference type="SUPFAM" id="SSF55729">
    <property type="entry name" value="Acyl-CoA N-acyltransferases (Nat)"/>
    <property type="match status" value="1"/>
</dbReference>
<comment type="caution">
    <text evidence="2">The sequence shown here is derived from an EMBL/GenBank/DDBJ whole genome shotgun (WGS) entry which is preliminary data.</text>
</comment>
<name>A0AAW4XVT6_9BURK</name>
<evidence type="ECO:0000313" key="3">
    <source>
        <dbReference type="Proteomes" id="UP001199260"/>
    </source>
</evidence>
<gene>
    <name evidence="2" type="ORF">LPW39_06845</name>
</gene>
<organism evidence="2 3">
    <name type="scientific">Comamonas koreensis</name>
    <dbReference type="NCBI Taxonomy" id="160825"/>
    <lineage>
        <taxon>Bacteria</taxon>
        <taxon>Pseudomonadati</taxon>
        <taxon>Pseudomonadota</taxon>
        <taxon>Betaproteobacteria</taxon>
        <taxon>Burkholderiales</taxon>
        <taxon>Comamonadaceae</taxon>
        <taxon>Comamonas</taxon>
    </lineage>
</organism>
<dbReference type="GO" id="GO:1990189">
    <property type="term" value="F:protein N-terminal-serine acetyltransferase activity"/>
    <property type="evidence" value="ECO:0007669"/>
    <property type="project" value="TreeGrafter"/>
</dbReference>
<dbReference type="PANTHER" id="PTHR43441">
    <property type="entry name" value="RIBOSOMAL-PROTEIN-SERINE ACETYLTRANSFERASE"/>
    <property type="match status" value="1"/>
</dbReference>
<dbReference type="InterPro" id="IPR016181">
    <property type="entry name" value="Acyl_CoA_acyltransferase"/>
</dbReference>
<dbReference type="Pfam" id="PF13302">
    <property type="entry name" value="Acetyltransf_3"/>
    <property type="match status" value="1"/>
</dbReference>
<dbReference type="Proteomes" id="UP001199260">
    <property type="component" value="Unassembled WGS sequence"/>
</dbReference>
<dbReference type="InterPro" id="IPR051908">
    <property type="entry name" value="Ribosomal_N-acetyltransferase"/>
</dbReference>
<dbReference type="AlphaFoldDB" id="A0AAW4XVT6"/>
<sequence>MFPDRVDAPIHTPRLSLRLAGPGDGKAVYAAVVESLDSLRAWPTSLPWALYEPSVSASEDFCLASLRDRENGTGLAFLVWDREQRLVGSVGLHTIRWDIPSREMGFWMRTGMHRNGFAKEAVTAVLHLAFTRLKAQRVFARTDEDNAGSRATCASAGMLLEGVLKNERITPSGQLKNGCVYASTR</sequence>
<feature type="domain" description="N-acetyltransferase" evidence="1">
    <location>
        <begin position="26"/>
        <end position="185"/>
    </location>
</feature>